<name>A0A7X1XY08_9PSED</name>
<evidence type="ECO:0000259" key="2">
    <source>
        <dbReference type="Pfam" id="PF11726"/>
    </source>
</evidence>
<dbReference type="AlphaFoldDB" id="A0A7X1XY08"/>
<protein>
    <submittedName>
        <fullName evidence="3">Inovirus Gp2 family protein</fullName>
    </submittedName>
</protein>
<evidence type="ECO:0000256" key="1">
    <source>
        <dbReference type="SAM" id="MobiDB-lite"/>
    </source>
</evidence>
<dbReference type="EMBL" id="WIVW01000011">
    <property type="protein sequence ID" value="MQU27025.1"/>
    <property type="molecule type" value="Genomic_DNA"/>
</dbReference>
<dbReference type="Proteomes" id="UP000437970">
    <property type="component" value="Unassembled WGS sequence"/>
</dbReference>
<gene>
    <name evidence="3" type="ORF">GHO29_11065</name>
</gene>
<dbReference type="InterPro" id="IPR057271">
    <property type="entry name" value="YagK_YfjJ_C"/>
</dbReference>
<evidence type="ECO:0000313" key="3">
    <source>
        <dbReference type="EMBL" id="MQU27025.1"/>
    </source>
</evidence>
<evidence type="ECO:0000313" key="4">
    <source>
        <dbReference type="Proteomes" id="UP000437970"/>
    </source>
</evidence>
<feature type="compositionally biased region" description="Basic and acidic residues" evidence="1">
    <location>
        <begin position="354"/>
        <end position="365"/>
    </location>
</feature>
<accession>A0A7X1XY08</accession>
<proteinExistence type="predicted"/>
<reference evidence="3 4" key="1">
    <citation type="submission" date="2019-10" db="EMBL/GenBank/DDBJ databases">
        <title>Evaluation of single-gene subtyping targets for Pseudomonas.</title>
        <authorList>
            <person name="Reichler S.J."/>
            <person name="Orsi R.H."/>
            <person name="Wiedmann M."/>
            <person name="Martin N.H."/>
            <person name="Murphy S.I."/>
        </authorList>
    </citation>
    <scope>NUCLEOTIDE SEQUENCE [LARGE SCALE GENOMIC DNA]</scope>
    <source>
        <strain evidence="3 4">FSL R10-1984</strain>
    </source>
</reference>
<comment type="caution">
    <text evidence="3">The sequence shown here is derived from an EMBL/GenBank/DDBJ whole genome shotgun (WGS) entry which is preliminary data.</text>
</comment>
<dbReference type="Pfam" id="PF11726">
    <property type="entry name" value="YagK_YfjJ_C"/>
    <property type="match status" value="1"/>
</dbReference>
<feature type="domain" description="YagK/YfjJ C-terminal" evidence="2">
    <location>
        <begin position="177"/>
        <end position="284"/>
    </location>
</feature>
<organism evidence="3 4">
    <name type="scientific">Pseudomonas helleri</name>
    <dbReference type="NCBI Taxonomy" id="1608996"/>
    <lineage>
        <taxon>Bacteria</taxon>
        <taxon>Pseudomonadati</taxon>
        <taxon>Pseudomonadota</taxon>
        <taxon>Gammaproteobacteria</taxon>
        <taxon>Pseudomonadales</taxon>
        <taxon>Pseudomonadaceae</taxon>
        <taxon>Pseudomonas</taxon>
    </lineage>
</organism>
<feature type="region of interest" description="Disordered" evidence="1">
    <location>
        <begin position="346"/>
        <end position="365"/>
    </location>
</feature>
<sequence length="365" mass="41897">MSFNELEFIDAYKEKVVEEFYDPIKEVGYSCFSGDGMLFDSVSRIMRAVSVMEKATGDIFSLPSLKHRGELVLSKEEKSIVMAVTINYVELERGMVLFKVNPYVSVFYECYRKINPTSPYRLEKSELPECFHGLNRFVDAVRECVSGGAFKREMSAHMRAANKNYSGLLSYIDSLFARYSRMLVLRVDFSYGKGKLEVEDYSRSSDRLDALGIVTKQIAQHRIELIDYLKNKCPDLGMVGYVWKLEYGREKGHHYHMMFFLDGAKVRQDIVIAKLIGEYWNNVITQGKGVYYNCNGNKARYRHCGVGMIHYSEAEKLRSLKEMAAIYLTKADRYVSACMPGNNRTFGKGNSPKVGERSVGRPREY</sequence>
<dbReference type="RefSeq" id="WP_153378929.1">
    <property type="nucleotide sequence ID" value="NZ_WIVW01000011.1"/>
</dbReference>